<feature type="region of interest" description="Disordered" evidence="1">
    <location>
        <begin position="238"/>
        <end position="258"/>
    </location>
</feature>
<evidence type="ECO:0000256" key="1">
    <source>
        <dbReference type="SAM" id="MobiDB-lite"/>
    </source>
</evidence>
<dbReference type="InterPro" id="IPR001810">
    <property type="entry name" value="F-box_dom"/>
</dbReference>
<evidence type="ECO:0000259" key="2">
    <source>
        <dbReference type="PROSITE" id="PS50181"/>
    </source>
</evidence>
<protein>
    <recommendedName>
        <fullName evidence="2">F-box domain-containing protein</fullName>
    </recommendedName>
</protein>
<feature type="compositionally biased region" description="Low complexity" evidence="1">
    <location>
        <begin position="276"/>
        <end position="287"/>
    </location>
</feature>
<dbReference type="PROSITE" id="PS50181">
    <property type="entry name" value="FBOX"/>
    <property type="match status" value="1"/>
</dbReference>
<dbReference type="Pfam" id="PF00646">
    <property type="entry name" value="F-box"/>
    <property type="match status" value="1"/>
</dbReference>
<dbReference type="Proteomes" id="UP001172102">
    <property type="component" value="Unassembled WGS sequence"/>
</dbReference>
<comment type="caution">
    <text evidence="3">The sequence shown here is derived from an EMBL/GenBank/DDBJ whole genome shotgun (WGS) entry which is preliminary data.</text>
</comment>
<dbReference type="EMBL" id="JAUKUA010000001">
    <property type="protein sequence ID" value="KAK0729611.1"/>
    <property type="molecule type" value="Genomic_DNA"/>
</dbReference>
<dbReference type="SMART" id="SM00256">
    <property type="entry name" value="FBOX"/>
    <property type="match status" value="1"/>
</dbReference>
<gene>
    <name evidence="3" type="ORF">B0H67DRAFT_2977</name>
</gene>
<keyword evidence="4" id="KW-1185">Reference proteome</keyword>
<sequence length="896" mass="100154">MVECVSFNPHLGFINNVTASRTSHHHDSSSRTPAEWPDPSRLCGWPIHFDSERGKTFWEPLGPVAEAWSVLGPRINARAQALAEHSAAFSIHMVMVGTSVQDAVPNVVFCVSDGTLQQALHSDSLLNDIIGACHPQIETDFCHNLPRLLAQDAPLVDLPEYDYLASSATPYPVWATEAEPRIGARLYVACRDGGPPRRATAGPVFSDGHQLYLITVRHLFNRQESTSSEMSSFQLDLDMDDSDADDMGDSGQGSGYLVAGETGYHQELAITSLDTPSASSDNDSPSSLVEEYQQPAKEKDPEIPRGAVYIGNALSETVEGVQRAIDCALIEVQASNPDDLNLISYDPSDSSKKIRVTKSADMTKLLPETPVIIATSSGPVRGTVLTTLAYIKPQFQLQSIAVYPIVTNDDMELEFGDCGSLVVQIRGDEAHMLGHILFGHPDTAVAYILPIDTILTMMTEVLNQIPSLPPGPWAPSARTEFASRKFYNDLKQPLITKKQRRRDQLGKLVSRMKSTHTLKKNRRKERLKARKYSFEELFFQLPPEIRDQVIQCLNFQNSMSLRQVSSRFRAAVSVNSSAISRRFLVSNPLPPLARTLYPHPSPDLTHIRMVGHCHAVAWRLADHIVWWLIKYMYLLKKEQHEALKVRMKQRLLPPLFLLGRFFEMCRAFLKKESLEEMGARNQEVSITFPFEKQIMGGCSSELLLQTQDAALVLITFLRAAMRPASKYGFLERIIRYGRVEPPSEREVAVALYYGGLEKITDVLDFTSLDKKTTAIRTYCKSLQQPTVQATQEIQAADDGSGLHGAEGPSGCSSSGSSATKTRRQVHLPSIISRLPDLDQTWRPSAEALLKERNVIRRRRDIKSYEVVLKELIVEGETRADRLYRQGHDLWHALSDR</sequence>
<dbReference type="SUPFAM" id="SSF81383">
    <property type="entry name" value="F-box domain"/>
    <property type="match status" value="1"/>
</dbReference>
<organism evidence="3 4">
    <name type="scientific">Lasiosphaeris hirsuta</name>
    <dbReference type="NCBI Taxonomy" id="260670"/>
    <lineage>
        <taxon>Eukaryota</taxon>
        <taxon>Fungi</taxon>
        <taxon>Dikarya</taxon>
        <taxon>Ascomycota</taxon>
        <taxon>Pezizomycotina</taxon>
        <taxon>Sordariomycetes</taxon>
        <taxon>Sordariomycetidae</taxon>
        <taxon>Sordariales</taxon>
        <taxon>Lasiosphaeriaceae</taxon>
        <taxon>Lasiosphaeris</taxon>
    </lineage>
</organism>
<feature type="region of interest" description="Disordered" evidence="1">
    <location>
        <begin position="274"/>
        <end position="304"/>
    </location>
</feature>
<reference evidence="3" key="1">
    <citation type="submission" date="2023-06" db="EMBL/GenBank/DDBJ databases">
        <title>Genome-scale phylogeny and comparative genomics of the fungal order Sordariales.</title>
        <authorList>
            <consortium name="Lawrence Berkeley National Laboratory"/>
            <person name="Hensen N."/>
            <person name="Bonometti L."/>
            <person name="Westerberg I."/>
            <person name="Brannstrom I.O."/>
            <person name="Guillou S."/>
            <person name="Cros-Aarteil S."/>
            <person name="Calhoun S."/>
            <person name="Haridas S."/>
            <person name="Kuo A."/>
            <person name="Mondo S."/>
            <person name="Pangilinan J."/>
            <person name="Riley R."/>
            <person name="Labutti K."/>
            <person name="Andreopoulos B."/>
            <person name="Lipzen A."/>
            <person name="Chen C."/>
            <person name="Yanf M."/>
            <person name="Daum C."/>
            <person name="Ng V."/>
            <person name="Clum A."/>
            <person name="Steindorff A."/>
            <person name="Ohm R."/>
            <person name="Martin F."/>
            <person name="Silar P."/>
            <person name="Natvig D."/>
            <person name="Lalanne C."/>
            <person name="Gautier V."/>
            <person name="Ament-Velasquez S.L."/>
            <person name="Kruys A."/>
            <person name="Hutchinson M.I."/>
            <person name="Powell A.J."/>
            <person name="Barry K."/>
            <person name="Miller A.N."/>
            <person name="Grigoriev I.V."/>
            <person name="Debuchy R."/>
            <person name="Gladieux P."/>
            <person name="Thoren M.H."/>
            <person name="Johannesson H."/>
        </authorList>
    </citation>
    <scope>NUCLEOTIDE SEQUENCE</scope>
    <source>
        <strain evidence="3">SMH4607-1</strain>
    </source>
</reference>
<evidence type="ECO:0000313" key="3">
    <source>
        <dbReference type="EMBL" id="KAK0729611.1"/>
    </source>
</evidence>
<dbReference type="AlphaFoldDB" id="A0AA40B8K5"/>
<feature type="compositionally biased region" description="Low complexity" evidence="1">
    <location>
        <begin position="808"/>
        <end position="817"/>
    </location>
</feature>
<name>A0AA40B8K5_9PEZI</name>
<accession>A0AA40B8K5</accession>
<evidence type="ECO:0000313" key="4">
    <source>
        <dbReference type="Proteomes" id="UP001172102"/>
    </source>
</evidence>
<proteinExistence type="predicted"/>
<dbReference type="InterPro" id="IPR036047">
    <property type="entry name" value="F-box-like_dom_sf"/>
</dbReference>
<feature type="region of interest" description="Disordered" evidence="1">
    <location>
        <begin position="794"/>
        <end position="822"/>
    </location>
</feature>
<feature type="compositionally biased region" description="Acidic residues" evidence="1">
    <location>
        <begin position="238"/>
        <end position="248"/>
    </location>
</feature>
<feature type="domain" description="F-box" evidence="2">
    <location>
        <begin position="535"/>
        <end position="582"/>
    </location>
</feature>